<dbReference type="GO" id="GO:0003676">
    <property type="term" value="F:nucleic acid binding"/>
    <property type="evidence" value="ECO:0007669"/>
    <property type="project" value="InterPro"/>
</dbReference>
<evidence type="ECO:0000313" key="2">
    <source>
        <dbReference type="EMBL" id="CAF4204953.1"/>
    </source>
</evidence>
<dbReference type="Pfam" id="PF16087">
    <property type="entry name" value="DUF4817"/>
    <property type="match status" value="1"/>
</dbReference>
<accession>A0A820C9K7</accession>
<sequence>MPRSLTNEQRIFLVKQWWISGKTRVVNEAFQAEFPDTKIPTRQTIYQLAKKFDETGSVEDAPRSGRPRTVRTEENMERVSETFLLHPQTSKKRASIDLGISRRSLGRLMQDLNLKLYKPRLLQALNEDDPDRRTEFCEWVLDSFEEDPTLLDRILWTDEAIFKDNIIPQLEEHLSFQTMIWQQDGAPPHYGQIVRDYLDDTFLHWIGRRGTIEWPPRSPDLTPCDFSLWGILKDRVYAQNPCNTNHLKSLIEQEFISTNDDIELCQKICRSVADRCQMCINTEGKQFEHLH</sequence>
<dbReference type="EMBL" id="CAJOAX010022117">
    <property type="protein sequence ID" value="CAF4204953.1"/>
    <property type="molecule type" value="Genomic_DNA"/>
</dbReference>
<name>A0A820C9K7_9BILA</name>
<evidence type="ECO:0000313" key="3">
    <source>
        <dbReference type="Proteomes" id="UP000663823"/>
    </source>
</evidence>
<comment type="caution">
    <text evidence="2">The sequence shown here is derived from an EMBL/GenBank/DDBJ whole genome shotgun (WGS) entry which is preliminary data.</text>
</comment>
<gene>
    <name evidence="2" type="ORF">OTI717_LOCUS38731</name>
</gene>
<dbReference type="AlphaFoldDB" id="A0A820C9K7"/>
<dbReference type="Proteomes" id="UP000663823">
    <property type="component" value="Unassembled WGS sequence"/>
</dbReference>
<dbReference type="PANTHER" id="PTHR47326:SF1">
    <property type="entry name" value="HTH PSQ-TYPE DOMAIN-CONTAINING PROTEIN"/>
    <property type="match status" value="1"/>
</dbReference>
<dbReference type="PANTHER" id="PTHR47326">
    <property type="entry name" value="TRANSPOSABLE ELEMENT TC3 TRANSPOSASE-LIKE PROTEIN"/>
    <property type="match status" value="1"/>
</dbReference>
<protein>
    <recommendedName>
        <fullName evidence="1">DUF4817 domain-containing protein</fullName>
    </recommendedName>
</protein>
<evidence type="ECO:0000259" key="1">
    <source>
        <dbReference type="Pfam" id="PF16087"/>
    </source>
</evidence>
<dbReference type="Gene3D" id="3.30.420.10">
    <property type="entry name" value="Ribonuclease H-like superfamily/Ribonuclease H"/>
    <property type="match status" value="1"/>
</dbReference>
<dbReference type="InterPro" id="IPR036397">
    <property type="entry name" value="RNaseH_sf"/>
</dbReference>
<reference evidence="2" key="1">
    <citation type="submission" date="2021-02" db="EMBL/GenBank/DDBJ databases">
        <authorList>
            <person name="Nowell W R."/>
        </authorList>
    </citation>
    <scope>NUCLEOTIDE SEQUENCE</scope>
</reference>
<proteinExistence type="predicted"/>
<organism evidence="2 3">
    <name type="scientific">Rotaria sordida</name>
    <dbReference type="NCBI Taxonomy" id="392033"/>
    <lineage>
        <taxon>Eukaryota</taxon>
        <taxon>Metazoa</taxon>
        <taxon>Spiralia</taxon>
        <taxon>Gnathifera</taxon>
        <taxon>Rotifera</taxon>
        <taxon>Eurotatoria</taxon>
        <taxon>Bdelloidea</taxon>
        <taxon>Philodinida</taxon>
        <taxon>Philodinidae</taxon>
        <taxon>Rotaria</taxon>
    </lineage>
</organism>
<feature type="domain" description="DUF4817" evidence="1">
    <location>
        <begin position="6"/>
        <end position="59"/>
    </location>
</feature>
<dbReference type="InterPro" id="IPR032135">
    <property type="entry name" value="DUF4817"/>
</dbReference>